<sequence>MSGPSETIKLRNDSSIDGDLKNQDCDVYLSGSGSSRLAILYRRFIIVLLSGIESYFGAPISSGIAAVFSTRNSFSKIGPETLLDVNRILETSLNPVTIDSPLRNNTAL</sequence>
<dbReference type="GeneID" id="70232162"/>
<gene>
    <name evidence="1" type="ORF">OGAPHI_000194</name>
</gene>
<comment type="caution">
    <text evidence="1">The sequence shown here is derived from an EMBL/GenBank/DDBJ whole genome shotgun (WGS) entry which is preliminary data.</text>
</comment>
<name>A0A9P8PG85_9ASCO</name>
<dbReference type="Proteomes" id="UP000769157">
    <property type="component" value="Unassembled WGS sequence"/>
</dbReference>
<reference evidence="1" key="2">
    <citation type="submission" date="2021-01" db="EMBL/GenBank/DDBJ databases">
        <authorList>
            <person name="Schikora-Tamarit M.A."/>
        </authorList>
    </citation>
    <scope>NUCLEOTIDE SEQUENCE</scope>
    <source>
        <strain evidence="1">CBS6075</strain>
    </source>
</reference>
<dbReference type="AlphaFoldDB" id="A0A9P8PG85"/>
<protein>
    <submittedName>
        <fullName evidence="1">Uncharacterized protein</fullName>
    </submittedName>
</protein>
<keyword evidence="2" id="KW-1185">Reference proteome</keyword>
<evidence type="ECO:0000313" key="2">
    <source>
        <dbReference type="Proteomes" id="UP000769157"/>
    </source>
</evidence>
<organism evidence="1 2">
    <name type="scientific">Ogataea philodendri</name>
    <dbReference type="NCBI Taxonomy" id="1378263"/>
    <lineage>
        <taxon>Eukaryota</taxon>
        <taxon>Fungi</taxon>
        <taxon>Dikarya</taxon>
        <taxon>Ascomycota</taxon>
        <taxon>Saccharomycotina</taxon>
        <taxon>Pichiomycetes</taxon>
        <taxon>Pichiales</taxon>
        <taxon>Pichiaceae</taxon>
        <taxon>Ogataea</taxon>
    </lineage>
</organism>
<evidence type="ECO:0000313" key="1">
    <source>
        <dbReference type="EMBL" id="KAH3671492.1"/>
    </source>
</evidence>
<dbReference type="RefSeq" id="XP_046064668.1">
    <property type="nucleotide sequence ID" value="XM_046202775.1"/>
</dbReference>
<proteinExistence type="predicted"/>
<dbReference type="EMBL" id="JAEUBE010000055">
    <property type="protein sequence ID" value="KAH3671492.1"/>
    <property type="molecule type" value="Genomic_DNA"/>
</dbReference>
<accession>A0A9P8PG85</accession>
<reference evidence="1" key="1">
    <citation type="journal article" date="2021" name="Open Biol.">
        <title>Shared evolutionary footprints suggest mitochondrial oxidative damage underlies multiple complex I losses in fungi.</title>
        <authorList>
            <person name="Schikora-Tamarit M.A."/>
            <person name="Marcet-Houben M."/>
            <person name="Nosek J."/>
            <person name="Gabaldon T."/>
        </authorList>
    </citation>
    <scope>NUCLEOTIDE SEQUENCE</scope>
    <source>
        <strain evidence="1">CBS6075</strain>
    </source>
</reference>